<dbReference type="PROSITE" id="PS50109">
    <property type="entry name" value="HIS_KIN"/>
    <property type="match status" value="1"/>
</dbReference>
<dbReference type="EC" id="2.7.13.3" evidence="2"/>
<protein>
    <recommendedName>
        <fullName evidence="2">histidine kinase</fullName>
        <ecNumber evidence="2">2.7.13.3</ecNumber>
    </recommendedName>
</protein>
<keyword evidence="13" id="KW-1185">Reference proteome</keyword>
<dbReference type="PANTHER" id="PTHR41523">
    <property type="entry name" value="TWO-COMPONENT SYSTEM SENSOR PROTEIN"/>
    <property type="match status" value="1"/>
</dbReference>
<reference evidence="12 13" key="1">
    <citation type="submission" date="2018-10" db="EMBL/GenBank/DDBJ databases">
        <title>Sphingobacterium sp. M05W1-28.</title>
        <authorList>
            <person name="Cai H."/>
        </authorList>
    </citation>
    <scope>NUCLEOTIDE SEQUENCE [LARGE SCALE GENOMIC DNA]</scope>
    <source>
        <strain evidence="12 13">M05W1-28</strain>
    </source>
</reference>
<proteinExistence type="predicted"/>
<keyword evidence="7" id="KW-0067">ATP-binding</keyword>
<keyword evidence="3" id="KW-0597">Phosphoprotein</keyword>
<evidence type="ECO:0000256" key="7">
    <source>
        <dbReference type="ARBA" id="ARBA00022840"/>
    </source>
</evidence>
<dbReference type="InterPro" id="IPR019734">
    <property type="entry name" value="TPR_rpt"/>
</dbReference>
<comment type="caution">
    <text evidence="12">The sequence shown here is derived from an EMBL/GenBank/DDBJ whole genome shotgun (WGS) entry which is preliminary data.</text>
</comment>
<keyword evidence="4" id="KW-0808">Transferase</keyword>
<evidence type="ECO:0000256" key="9">
    <source>
        <dbReference type="SAM" id="Coils"/>
    </source>
</evidence>
<evidence type="ECO:0000256" key="2">
    <source>
        <dbReference type="ARBA" id="ARBA00012438"/>
    </source>
</evidence>
<dbReference type="InterPro" id="IPR003594">
    <property type="entry name" value="HATPase_dom"/>
</dbReference>
<keyword evidence="10" id="KW-0812">Transmembrane</keyword>
<evidence type="ECO:0000256" key="8">
    <source>
        <dbReference type="PROSITE-ProRule" id="PRU00339"/>
    </source>
</evidence>
<dbReference type="SMART" id="SM00387">
    <property type="entry name" value="HATPase_c"/>
    <property type="match status" value="1"/>
</dbReference>
<dbReference type="Gene3D" id="1.25.40.10">
    <property type="entry name" value="Tetratricopeptide repeat domain"/>
    <property type="match status" value="1"/>
</dbReference>
<keyword evidence="10" id="KW-1133">Transmembrane helix</keyword>
<dbReference type="Gene3D" id="3.30.565.10">
    <property type="entry name" value="Histidine kinase-like ATPase, C-terminal domain"/>
    <property type="match status" value="1"/>
</dbReference>
<dbReference type="PROSITE" id="PS50005">
    <property type="entry name" value="TPR"/>
    <property type="match status" value="1"/>
</dbReference>
<dbReference type="EMBL" id="RBWS01000005">
    <property type="protein sequence ID" value="RKO72458.1"/>
    <property type="molecule type" value="Genomic_DNA"/>
</dbReference>
<keyword evidence="5" id="KW-0547">Nucleotide-binding</keyword>
<evidence type="ECO:0000256" key="6">
    <source>
        <dbReference type="ARBA" id="ARBA00022777"/>
    </source>
</evidence>
<dbReference type="OrthoDB" id="1523170at2"/>
<dbReference type="Gene3D" id="3.30.450.20">
    <property type="entry name" value="PAS domain"/>
    <property type="match status" value="1"/>
</dbReference>
<dbReference type="PANTHER" id="PTHR41523:SF8">
    <property type="entry name" value="ETHYLENE RESPONSE SENSOR PROTEIN"/>
    <property type="match status" value="1"/>
</dbReference>
<keyword evidence="10" id="KW-0472">Membrane</keyword>
<dbReference type="InterPro" id="IPR011495">
    <property type="entry name" value="Sig_transdc_His_kin_sub2_dim/P"/>
</dbReference>
<feature type="repeat" description="TPR" evidence="8">
    <location>
        <begin position="248"/>
        <end position="281"/>
    </location>
</feature>
<dbReference type="AlphaFoldDB" id="A0A420W1I2"/>
<dbReference type="InterPro" id="IPR005467">
    <property type="entry name" value="His_kinase_dom"/>
</dbReference>
<evidence type="ECO:0000313" key="12">
    <source>
        <dbReference type="EMBL" id="RKO72458.1"/>
    </source>
</evidence>
<keyword evidence="6" id="KW-0418">Kinase</keyword>
<evidence type="ECO:0000256" key="4">
    <source>
        <dbReference type="ARBA" id="ARBA00022679"/>
    </source>
</evidence>
<accession>A0A420W1I2</accession>
<name>A0A420W1I2_9SPHI</name>
<dbReference type="SUPFAM" id="SSF48452">
    <property type="entry name" value="TPR-like"/>
    <property type="match status" value="1"/>
</dbReference>
<organism evidence="12 13">
    <name type="scientific">Sphingobacterium puteale</name>
    <dbReference type="NCBI Taxonomy" id="2420510"/>
    <lineage>
        <taxon>Bacteria</taxon>
        <taxon>Pseudomonadati</taxon>
        <taxon>Bacteroidota</taxon>
        <taxon>Sphingobacteriia</taxon>
        <taxon>Sphingobacteriales</taxon>
        <taxon>Sphingobacteriaceae</taxon>
        <taxon>Sphingobacterium</taxon>
    </lineage>
</organism>
<evidence type="ECO:0000256" key="10">
    <source>
        <dbReference type="SAM" id="Phobius"/>
    </source>
</evidence>
<evidence type="ECO:0000256" key="3">
    <source>
        <dbReference type="ARBA" id="ARBA00022553"/>
    </source>
</evidence>
<dbReference type="Pfam" id="PF13424">
    <property type="entry name" value="TPR_12"/>
    <property type="match status" value="1"/>
</dbReference>
<dbReference type="Pfam" id="PF02518">
    <property type="entry name" value="HATPase_c"/>
    <property type="match status" value="1"/>
</dbReference>
<dbReference type="InterPro" id="IPR011990">
    <property type="entry name" value="TPR-like_helical_dom_sf"/>
</dbReference>
<dbReference type="InterPro" id="IPR036890">
    <property type="entry name" value="HATPase_C_sf"/>
</dbReference>
<feature type="coiled-coil region" evidence="9">
    <location>
        <begin position="509"/>
        <end position="543"/>
    </location>
</feature>
<keyword evidence="9" id="KW-0175">Coiled coil</keyword>
<dbReference type="GO" id="GO:0004673">
    <property type="term" value="F:protein histidine kinase activity"/>
    <property type="evidence" value="ECO:0007669"/>
    <property type="project" value="UniProtKB-EC"/>
</dbReference>
<gene>
    <name evidence="12" type="ORF">D7322_06580</name>
</gene>
<evidence type="ECO:0000259" key="11">
    <source>
        <dbReference type="PROSITE" id="PS50109"/>
    </source>
</evidence>
<dbReference type="GO" id="GO:0005524">
    <property type="term" value="F:ATP binding"/>
    <property type="evidence" value="ECO:0007669"/>
    <property type="project" value="UniProtKB-KW"/>
</dbReference>
<dbReference type="Pfam" id="PF07568">
    <property type="entry name" value="HisKA_2"/>
    <property type="match status" value="1"/>
</dbReference>
<evidence type="ECO:0000256" key="1">
    <source>
        <dbReference type="ARBA" id="ARBA00000085"/>
    </source>
</evidence>
<dbReference type="RefSeq" id="WP_121122471.1">
    <property type="nucleotide sequence ID" value="NZ_CP158959.1"/>
</dbReference>
<dbReference type="SUPFAM" id="SSF55874">
    <property type="entry name" value="ATPase domain of HSP90 chaperone/DNA topoisomerase II/histidine kinase"/>
    <property type="match status" value="1"/>
</dbReference>
<feature type="domain" description="Histidine kinase" evidence="11">
    <location>
        <begin position="543"/>
        <end position="738"/>
    </location>
</feature>
<comment type="catalytic activity">
    <reaction evidence="1">
        <text>ATP + protein L-histidine = ADP + protein N-phospho-L-histidine.</text>
        <dbReference type="EC" id="2.7.13.3"/>
    </reaction>
</comment>
<sequence length="741" mass="84837">MKINFLLSVFILWINSAFCQDNGLIDRYMDSLSLEHDTGRKGHFLYEAAKCYLEKPGELKKDLDSAQWLNRRSQKLHLAANLKTEAAMNMLLDARIQEEMGKPSLAKEQKAASLRFANSHRLNKAAAMIYLSMAGDIKDVAFDQKEAVFKEALLQATKTNDKLLESKILMEHSSYLSGYGDYKGAVNTAHRAATLKKQAGDQNVSRELVSVAGNLRLLLRLKEALKYALQARRIVENENIPTTQDDMAAVYNIVGLIYYDLKSNKEALANYQKAFEIAKQKDDRYAIHTITLNLATILSRLNRTADALNLLNNVTKDYISDLYTIRYAYLYTMLYCKTKDTQKARPYYQKLLNYYKTGNITGQEKHIMMIGITSFLFANGQIKEMYPYLAEIERSLTKETSLLRVSEFRKLHYLADSARGDFKSAFKNFAAFKTISDSINSVDRVKELTALQLDYDTEKKDHDIVLLKQKGQLQKSLLEREAIIRNVFIGSLIVLIIFVGFLYVQNTIKKRSNQKLTLKQEEINTQNEKLKQLIAEKEWLLKEIHHRVKNNMQIIISLLNTQSAYLDNQDAISAIQNSQNRMHAMSLIHQKLYQTDNLSRIDMKWYIRELTGYLRDSFQSEKKISFDMQLDQISLDVSQAVPVGLILNEAINNAIKHAFDQREGTVFISFKRIIKAAPYDLMLSIADNGVGLQEDIDKDENDSFGMSLMRGLTSQLEGEFNLVSDHGVFITVQFSQKEGEI</sequence>
<evidence type="ECO:0000313" key="13">
    <source>
        <dbReference type="Proteomes" id="UP000282423"/>
    </source>
</evidence>
<keyword evidence="8" id="KW-0802">TPR repeat</keyword>
<evidence type="ECO:0000256" key="5">
    <source>
        <dbReference type="ARBA" id="ARBA00022741"/>
    </source>
</evidence>
<dbReference type="Proteomes" id="UP000282423">
    <property type="component" value="Unassembled WGS sequence"/>
</dbReference>
<feature type="transmembrane region" description="Helical" evidence="10">
    <location>
        <begin position="483"/>
        <end position="504"/>
    </location>
</feature>